<sequence length="84" mass="9553">MHIPLEVCRHCNLDLDRLAVREGKTSKHFHIFRTDPILGNPNFNQIRTSGRNNMPTCGRCPTSLATKPRQKLSNFTFGSSYPPN</sequence>
<gene>
    <name evidence="1" type="ORF">EG68_06743</name>
</gene>
<accession>A0A8S9YWC5</accession>
<evidence type="ECO:0000313" key="2">
    <source>
        <dbReference type="Proteomes" id="UP000822476"/>
    </source>
</evidence>
<comment type="caution">
    <text evidence="1">The sequence shown here is derived from an EMBL/GenBank/DDBJ whole genome shotgun (WGS) entry which is preliminary data.</text>
</comment>
<organism evidence="1 2">
    <name type="scientific">Paragonimus skrjabini miyazakii</name>
    <dbReference type="NCBI Taxonomy" id="59628"/>
    <lineage>
        <taxon>Eukaryota</taxon>
        <taxon>Metazoa</taxon>
        <taxon>Spiralia</taxon>
        <taxon>Lophotrochozoa</taxon>
        <taxon>Platyhelminthes</taxon>
        <taxon>Trematoda</taxon>
        <taxon>Digenea</taxon>
        <taxon>Plagiorchiida</taxon>
        <taxon>Troglotremata</taxon>
        <taxon>Troglotrematidae</taxon>
        <taxon>Paragonimus</taxon>
    </lineage>
</organism>
<dbReference type="AlphaFoldDB" id="A0A8S9YWC5"/>
<protein>
    <submittedName>
        <fullName evidence="1">Uncharacterized protein</fullName>
    </submittedName>
</protein>
<keyword evidence="2" id="KW-1185">Reference proteome</keyword>
<dbReference type="EMBL" id="JTDE01003379">
    <property type="protein sequence ID" value="KAF7256118.1"/>
    <property type="molecule type" value="Genomic_DNA"/>
</dbReference>
<dbReference type="Proteomes" id="UP000822476">
    <property type="component" value="Unassembled WGS sequence"/>
</dbReference>
<reference evidence="1" key="1">
    <citation type="submission" date="2019-07" db="EMBL/GenBank/DDBJ databases">
        <title>Annotation for the trematode Paragonimus miyazaki's.</title>
        <authorList>
            <person name="Choi Y.-J."/>
        </authorList>
    </citation>
    <scope>NUCLEOTIDE SEQUENCE</scope>
    <source>
        <strain evidence="1">Japan</strain>
    </source>
</reference>
<name>A0A8S9YWC5_9TREM</name>
<evidence type="ECO:0000313" key="1">
    <source>
        <dbReference type="EMBL" id="KAF7256118.1"/>
    </source>
</evidence>
<proteinExistence type="predicted"/>